<sequence>MLLGYDESAKAYRVFNPANQKIIITRDATFDETRQFDDLTFRRRPRTISLDHATSSSHFECIRTRRGQCRNKSRLVIEFIRDSINCKLQDQTQNTEESQIHRIGNNEEPKFIQNHEVGEEEALVNGRHRTAPPTWWRDYFVGNVSSNLELETFDEAASDPNWFAAMRDEFKLIHKNSTRELVPLPPGKTTISTKCLNQNCDRMKQGIDFEEIFAPVVKWTTVQIVVAIAAQNNWSIIHMDVKTAFFHGDLKEEVYISQPEGFIDVEKENLVYKLRKALYGFVRSDSDQNMYVIRDSNKILILLLYVDDLLFTGSCFARISWFRNQLKTRFDISPLGEGTRNRYIEQCLQFFGISNSQSVTTPMVQRPQLLLEDDEEVDPTVYRRHIGELIQLTHTLYNINLEVGICSRYMQRPLTSLLKAIKRIWRHLSRTRDYGILFVRGEKLTLTRHVDFHYVADIENGQSTTGFVFQLGSSPV</sequence>
<feature type="domain" description="Retroviral polymerase SH3-like" evidence="2">
    <location>
        <begin position="2"/>
        <end position="38"/>
    </location>
</feature>
<keyword evidence="4" id="KW-1185">Reference proteome</keyword>
<proteinExistence type="predicted"/>
<dbReference type="Proteomes" id="UP000006727">
    <property type="component" value="Chromosome 11"/>
</dbReference>
<dbReference type="SUPFAM" id="SSF56672">
    <property type="entry name" value="DNA/RNA polymerases"/>
    <property type="match status" value="1"/>
</dbReference>
<evidence type="ECO:0000259" key="2">
    <source>
        <dbReference type="Pfam" id="PF25597"/>
    </source>
</evidence>
<accession>A0A7I4ADT3</accession>
<organism evidence="3 4">
    <name type="scientific">Physcomitrium patens</name>
    <name type="common">Spreading-leaved earth moss</name>
    <name type="synonym">Physcomitrella patens</name>
    <dbReference type="NCBI Taxonomy" id="3218"/>
    <lineage>
        <taxon>Eukaryota</taxon>
        <taxon>Viridiplantae</taxon>
        <taxon>Streptophyta</taxon>
        <taxon>Embryophyta</taxon>
        <taxon>Bryophyta</taxon>
        <taxon>Bryophytina</taxon>
        <taxon>Bryopsida</taxon>
        <taxon>Funariidae</taxon>
        <taxon>Funariales</taxon>
        <taxon>Funariaceae</taxon>
        <taxon>Physcomitrium</taxon>
    </lineage>
</organism>
<dbReference type="EMBL" id="ABEU02000011">
    <property type="status" value="NOT_ANNOTATED_CDS"/>
    <property type="molecule type" value="Genomic_DNA"/>
</dbReference>
<protein>
    <recommendedName>
        <fullName evidence="5">Reverse transcriptase Ty1/copia-type domain-containing protein</fullName>
    </recommendedName>
</protein>
<dbReference type="InterPro" id="IPR043502">
    <property type="entry name" value="DNA/RNA_pol_sf"/>
</dbReference>
<feature type="domain" description="Reverse transcriptase Ty1/copia-type" evidence="1">
    <location>
        <begin position="204"/>
        <end position="281"/>
    </location>
</feature>
<dbReference type="InParanoid" id="A0A7I4ADT3"/>
<dbReference type="AlphaFoldDB" id="A0A7I4ADT3"/>
<name>A0A7I4ADT3_PHYPA</name>
<dbReference type="Gramene" id="Pp3c11_9140V3.1">
    <property type="protein sequence ID" value="Pp3c11_9140V3.1"/>
    <property type="gene ID" value="Pp3c11_9140"/>
</dbReference>
<reference evidence="3 4" key="2">
    <citation type="journal article" date="2018" name="Plant J.">
        <title>The Physcomitrella patens chromosome-scale assembly reveals moss genome structure and evolution.</title>
        <authorList>
            <person name="Lang D."/>
            <person name="Ullrich K.K."/>
            <person name="Murat F."/>
            <person name="Fuchs J."/>
            <person name="Jenkins J."/>
            <person name="Haas F.B."/>
            <person name="Piednoel M."/>
            <person name="Gundlach H."/>
            <person name="Van Bel M."/>
            <person name="Meyberg R."/>
            <person name="Vives C."/>
            <person name="Morata J."/>
            <person name="Symeonidi A."/>
            <person name="Hiss M."/>
            <person name="Muchero W."/>
            <person name="Kamisugi Y."/>
            <person name="Saleh O."/>
            <person name="Blanc G."/>
            <person name="Decker E.L."/>
            <person name="van Gessel N."/>
            <person name="Grimwood J."/>
            <person name="Hayes R.D."/>
            <person name="Graham S.W."/>
            <person name="Gunter L.E."/>
            <person name="McDaniel S.F."/>
            <person name="Hoernstein S.N.W."/>
            <person name="Larsson A."/>
            <person name="Li F.W."/>
            <person name="Perroud P.F."/>
            <person name="Phillips J."/>
            <person name="Ranjan P."/>
            <person name="Rokshar D.S."/>
            <person name="Rothfels C.J."/>
            <person name="Schneider L."/>
            <person name="Shu S."/>
            <person name="Stevenson D.W."/>
            <person name="Thummler F."/>
            <person name="Tillich M."/>
            <person name="Villarreal Aguilar J.C."/>
            <person name="Widiez T."/>
            <person name="Wong G.K."/>
            <person name="Wymore A."/>
            <person name="Zhang Y."/>
            <person name="Zimmer A.D."/>
            <person name="Quatrano R.S."/>
            <person name="Mayer K.F.X."/>
            <person name="Goodstein D."/>
            <person name="Casacuberta J.M."/>
            <person name="Vandepoele K."/>
            <person name="Reski R."/>
            <person name="Cuming A.C."/>
            <person name="Tuskan G.A."/>
            <person name="Maumus F."/>
            <person name="Salse J."/>
            <person name="Schmutz J."/>
            <person name="Rensing S.A."/>
        </authorList>
    </citation>
    <scope>NUCLEOTIDE SEQUENCE [LARGE SCALE GENOMIC DNA]</scope>
    <source>
        <strain evidence="3 4">cv. Gransden 2004</strain>
    </source>
</reference>
<dbReference type="InterPro" id="IPR057670">
    <property type="entry name" value="SH3_retrovirus"/>
</dbReference>
<dbReference type="InterPro" id="IPR013103">
    <property type="entry name" value="RVT_2"/>
</dbReference>
<reference evidence="3 4" key="1">
    <citation type="journal article" date="2008" name="Science">
        <title>The Physcomitrella genome reveals evolutionary insights into the conquest of land by plants.</title>
        <authorList>
            <person name="Rensing S."/>
            <person name="Lang D."/>
            <person name="Zimmer A."/>
            <person name="Terry A."/>
            <person name="Salamov A."/>
            <person name="Shapiro H."/>
            <person name="Nishiyama T."/>
            <person name="Perroud P.-F."/>
            <person name="Lindquist E."/>
            <person name="Kamisugi Y."/>
            <person name="Tanahashi T."/>
            <person name="Sakakibara K."/>
            <person name="Fujita T."/>
            <person name="Oishi K."/>
            <person name="Shin-I T."/>
            <person name="Kuroki Y."/>
            <person name="Toyoda A."/>
            <person name="Suzuki Y."/>
            <person name="Hashimoto A."/>
            <person name="Yamaguchi K."/>
            <person name="Sugano A."/>
            <person name="Kohara Y."/>
            <person name="Fujiyama A."/>
            <person name="Anterola A."/>
            <person name="Aoki S."/>
            <person name="Ashton N."/>
            <person name="Barbazuk W.B."/>
            <person name="Barker E."/>
            <person name="Bennetzen J."/>
            <person name="Bezanilla M."/>
            <person name="Blankenship R."/>
            <person name="Cho S.H."/>
            <person name="Dutcher S."/>
            <person name="Estelle M."/>
            <person name="Fawcett J.A."/>
            <person name="Gundlach H."/>
            <person name="Hanada K."/>
            <person name="Heyl A."/>
            <person name="Hicks K.A."/>
            <person name="Hugh J."/>
            <person name="Lohr M."/>
            <person name="Mayer K."/>
            <person name="Melkozernov A."/>
            <person name="Murata T."/>
            <person name="Nelson D."/>
            <person name="Pils B."/>
            <person name="Prigge M."/>
            <person name="Reiss B."/>
            <person name="Renner T."/>
            <person name="Rombauts S."/>
            <person name="Rushton P."/>
            <person name="Sanderfoot A."/>
            <person name="Schween G."/>
            <person name="Shiu S.-H."/>
            <person name="Stueber K."/>
            <person name="Theodoulou F.L."/>
            <person name="Tu H."/>
            <person name="Van de Peer Y."/>
            <person name="Verrier P.J."/>
            <person name="Waters E."/>
            <person name="Wood A."/>
            <person name="Yang L."/>
            <person name="Cove D."/>
            <person name="Cuming A."/>
            <person name="Hasebe M."/>
            <person name="Lucas S."/>
            <person name="Mishler D.B."/>
            <person name="Reski R."/>
            <person name="Grigoriev I."/>
            <person name="Quatrano R.S."/>
            <person name="Boore J.L."/>
        </authorList>
    </citation>
    <scope>NUCLEOTIDE SEQUENCE [LARGE SCALE GENOMIC DNA]</scope>
    <source>
        <strain evidence="3 4">cv. Gransden 2004</strain>
    </source>
</reference>
<dbReference type="PANTHER" id="PTHR11439">
    <property type="entry name" value="GAG-POL-RELATED RETROTRANSPOSON"/>
    <property type="match status" value="1"/>
</dbReference>
<evidence type="ECO:0008006" key="5">
    <source>
        <dbReference type="Google" id="ProtNLM"/>
    </source>
</evidence>
<dbReference type="PANTHER" id="PTHR11439:SF483">
    <property type="entry name" value="PEPTIDE SYNTHASE GLIP-LIKE, PUTATIVE (AFU_ORTHOLOGUE AFUA_3G12920)-RELATED"/>
    <property type="match status" value="1"/>
</dbReference>
<evidence type="ECO:0000259" key="1">
    <source>
        <dbReference type="Pfam" id="PF07727"/>
    </source>
</evidence>
<dbReference type="EnsemblPlants" id="Pp3c11_9140V3.1">
    <property type="protein sequence ID" value="Pp3c11_9140V3.1"/>
    <property type="gene ID" value="Pp3c11_9140"/>
</dbReference>
<reference evidence="3" key="3">
    <citation type="submission" date="2020-12" db="UniProtKB">
        <authorList>
            <consortium name="EnsemblPlants"/>
        </authorList>
    </citation>
    <scope>IDENTIFICATION</scope>
</reference>
<evidence type="ECO:0000313" key="4">
    <source>
        <dbReference type="Proteomes" id="UP000006727"/>
    </source>
</evidence>
<dbReference type="Pfam" id="PF07727">
    <property type="entry name" value="RVT_2"/>
    <property type="match status" value="1"/>
</dbReference>
<dbReference type="Pfam" id="PF25597">
    <property type="entry name" value="SH3_retrovirus"/>
    <property type="match status" value="1"/>
</dbReference>
<evidence type="ECO:0000313" key="3">
    <source>
        <dbReference type="EnsemblPlants" id="Pp3c11_9140V3.1"/>
    </source>
</evidence>